<dbReference type="KEGG" id="cace:CACET_c15080"/>
<dbReference type="Pfam" id="PF01740">
    <property type="entry name" value="STAS"/>
    <property type="match status" value="1"/>
</dbReference>
<name>A0A0D8ID35_9CLOT</name>
<dbReference type="EMBL" id="CP009687">
    <property type="protein sequence ID" value="AKL94957.1"/>
    <property type="molecule type" value="Genomic_DNA"/>
</dbReference>
<comment type="function">
    <text evidence="1">In the phosphorylated form it could act as an anti-anti-sigma factor that counteracts SpoIIAB and thus releases sigma f from inhibition.</text>
</comment>
<dbReference type="GO" id="GO:0030435">
    <property type="term" value="P:sporulation resulting in formation of a cellular spore"/>
    <property type="evidence" value="ECO:0007669"/>
    <property type="project" value="UniProtKB-KW"/>
</dbReference>
<dbReference type="GO" id="GO:0045152">
    <property type="term" value="F:antisigma factor binding"/>
    <property type="evidence" value="ECO:0007669"/>
    <property type="project" value="InterPro"/>
</dbReference>
<protein>
    <recommendedName>
        <fullName evidence="3 6">Anti-sigma F factor antagonist</fullName>
    </recommendedName>
    <alternativeName>
        <fullName evidence="6">Stage II sporulation protein</fullName>
    </alternativeName>
</protein>
<evidence type="ECO:0000256" key="2">
    <source>
        <dbReference type="ARBA" id="ARBA00009013"/>
    </source>
</evidence>
<keyword evidence="8" id="KW-1185">Reference proteome</keyword>
<gene>
    <name evidence="7" type="primary">spoIIAA2</name>
    <name evidence="7" type="ORF">CACET_c15080</name>
</gene>
<keyword evidence="5" id="KW-0749">Sporulation</keyword>
<dbReference type="InterPro" id="IPR003658">
    <property type="entry name" value="Anti-sigma_ant"/>
</dbReference>
<dbReference type="NCBIfam" id="TIGR02886">
    <property type="entry name" value="spore_II_AA"/>
    <property type="match status" value="1"/>
</dbReference>
<dbReference type="AlphaFoldDB" id="A0A0D8ID35"/>
<dbReference type="InterPro" id="IPR036513">
    <property type="entry name" value="STAS_dom_sf"/>
</dbReference>
<dbReference type="PANTHER" id="PTHR33495:SF2">
    <property type="entry name" value="ANTI-SIGMA FACTOR ANTAGONIST TM_1081-RELATED"/>
    <property type="match status" value="1"/>
</dbReference>
<evidence type="ECO:0000313" key="7">
    <source>
        <dbReference type="EMBL" id="AKL94957.1"/>
    </source>
</evidence>
<organism evidence="7 8">
    <name type="scientific">Clostridium aceticum</name>
    <dbReference type="NCBI Taxonomy" id="84022"/>
    <lineage>
        <taxon>Bacteria</taxon>
        <taxon>Bacillati</taxon>
        <taxon>Bacillota</taxon>
        <taxon>Clostridia</taxon>
        <taxon>Eubacteriales</taxon>
        <taxon>Clostridiaceae</taxon>
        <taxon>Clostridium</taxon>
    </lineage>
</organism>
<dbReference type="Proteomes" id="UP000035704">
    <property type="component" value="Chromosome"/>
</dbReference>
<dbReference type="CDD" id="cd07043">
    <property type="entry name" value="STAS_anti-anti-sigma_factors"/>
    <property type="match status" value="1"/>
</dbReference>
<evidence type="ECO:0000256" key="1">
    <source>
        <dbReference type="ARBA" id="ARBA00001976"/>
    </source>
</evidence>
<proteinExistence type="inferred from homology"/>
<reference evidence="7 8" key="1">
    <citation type="submission" date="2014-10" db="EMBL/GenBank/DDBJ databases">
        <title>Genome sequence of Clostridium aceticum DSM 1496.</title>
        <authorList>
            <person name="Poehlein A."/>
            <person name="Schiel-Bengelsdorf B."/>
            <person name="Gottschalk G."/>
            <person name="Duerre P."/>
            <person name="Daniel R."/>
        </authorList>
    </citation>
    <scope>NUCLEOTIDE SEQUENCE [LARGE SCALE GENOMIC DNA]</scope>
    <source>
        <strain evidence="7 8">DSM 1496</strain>
    </source>
</reference>
<comment type="similarity">
    <text evidence="2 6">Belongs to the anti-sigma-factor antagonist family.</text>
</comment>
<evidence type="ECO:0000256" key="5">
    <source>
        <dbReference type="ARBA" id="ARBA00022969"/>
    </source>
</evidence>
<evidence type="ECO:0000256" key="6">
    <source>
        <dbReference type="RuleBase" id="RU003749"/>
    </source>
</evidence>
<dbReference type="NCBIfam" id="TIGR00377">
    <property type="entry name" value="ant_ant_sig"/>
    <property type="match status" value="1"/>
</dbReference>
<dbReference type="PATRIC" id="fig|84022.5.peg.2960"/>
<dbReference type="PANTHER" id="PTHR33495">
    <property type="entry name" value="ANTI-SIGMA FACTOR ANTAGONIST TM_1081-RELATED-RELATED"/>
    <property type="match status" value="1"/>
</dbReference>
<dbReference type="InterPro" id="IPR014237">
    <property type="entry name" value="Anti-sigma_F_ant"/>
</dbReference>
<sequence>MQIHYETIGNTLVVKLKGELDHHVAERIRVELDEVISNKRSKNLIFDLKDMNFMDSSGIGVIIGRYKSIQKLGGKVAVVQTSNKVDKIFSLAGLYRIISKYETSEDALKCI</sequence>
<dbReference type="InterPro" id="IPR002645">
    <property type="entry name" value="STAS_dom"/>
</dbReference>
<evidence type="ECO:0000256" key="3">
    <source>
        <dbReference type="ARBA" id="ARBA00020784"/>
    </source>
</evidence>
<dbReference type="STRING" id="84022.CACET_c15080"/>
<dbReference type="PROSITE" id="PS50801">
    <property type="entry name" value="STAS"/>
    <property type="match status" value="1"/>
</dbReference>
<dbReference type="RefSeq" id="WP_044823723.1">
    <property type="nucleotide sequence ID" value="NZ_CP009687.1"/>
</dbReference>
<accession>A0A0D8ID35</accession>
<dbReference type="GO" id="GO:0043856">
    <property type="term" value="F:anti-sigma factor antagonist activity"/>
    <property type="evidence" value="ECO:0007669"/>
    <property type="project" value="InterPro"/>
</dbReference>
<evidence type="ECO:0000256" key="4">
    <source>
        <dbReference type="ARBA" id="ARBA00022553"/>
    </source>
</evidence>
<dbReference type="OrthoDB" id="9796601at2"/>
<dbReference type="SUPFAM" id="SSF52091">
    <property type="entry name" value="SpoIIaa-like"/>
    <property type="match status" value="1"/>
</dbReference>
<evidence type="ECO:0000313" key="8">
    <source>
        <dbReference type="Proteomes" id="UP000035704"/>
    </source>
</evidence>
<keyword evidence="4" id="KW-0597">Phosphoprotein</keyword>
<dbReference type="Gene3D" id="3.30.750.24">
    <property type="entry name" value="STAS domain"/>
    <property type="match status" value="1"/>
</dbReference>